<feature type="transmembrane region" description="Helical" evidence="1">
    <location>
        <begin position="319"/>
        <end position="340"/>
    </location>
</feature>
<keyword evidence="1" id="KW-0472">Membrane</keyword>
<feature type="transmembrane region" description="Helical" evidence="1">
    <location>
        <begin position="376"/>
        <end position="395"/>
    </location>
</feature>
<keyword evidence="3" id="KW-1185">Reference proteome</keyword>
<dbReference type="OrthoDB" id="3032252at2759"/>
<dbReference type="Proteomes" id="UP000789405">
    <property type="component" value="Unassembled WGS sequence"/>
</dbReference>
<accession>A0A9N9G315</accession>
<reference evidence="2" key="1">
    <citation type="submission" date="2021-06" db="EMBL/GenBank/DDBJ databases">
        <authorList>
            <person name="Kallberg Y."/>
            <person name="Tangrot J."/>
            <person name="Rosling A."/>
        </authorList>
    </citation>
    <scope>NUCLEOTIDE SEQUENCE</scope>
    <source>
        <strain evidence="2">MA453B</strain>
    </source>
</reference>
<feature type="transmembrane region" description="Helical" evidence="1">
    <location>
        <begin position="226"/>
        <end position="249"/>
    </location>
</feature>
<organism evidence="2 3">
    <name type="scientific">Dentiscutata erythropus</name>
    <dbReference type="NCBI Taxonomy" id="1348616"/>
    <lineage>
        <taxon>Eukaryota</taxon>
        <taxon>Fungi</taxon>
        <taxon>Fungi incertae sedis</taxon>
        <taxon>Mucoromycota</taxon>
        <taxon>Glomeromycotina</taxon>
        <taxon>Glomeromycetes</taxon>
        <taxon>Diversisporales</taxon>
        <taxon>Gigasporaceae</taxon>
        <taxon>Dentiscutata</taxon>
    </lineage>
</organism>
<name>A0A9N9G315_9GLOM</name>
<evidence type="ECO:0000313" key="3">
    <source>
        <dbReference type="Proteomes" id="UP000789405"/>
    </source>
</evidence>
<evidence type="ECO:0000313" key="2">
    <source>
        <dbReference type="EMBL" id="CAG8573736.1"/>
    </source>
</evidence>
<dbReference type="EMBL" id="CAJVPY010002847">
    <property type="protein sequence ID" value="CAG8573736.1"/>
    <property type="molecule type" value="Genomic_DNA"/>
</dbReference>
<dbReference type="AlphaFoldDB" id="A0A9N9G315"/>
<feature type="transmembrane region" description="Helical" evidence="1">
    <location>
        <begin position="352"/>
        <end position="370"/>
    </location>
</feature>
<keyword evidence="1" id="KW-0812">Transmembrane</keyword>
<comment type="caution">
    <text evidence="2">The sequence shown here is derived from an EMBL/GenBank/DDBJ whole genome shotgun (WGS) entry which is preliminary data.</text>
</comment>
<gene>
    <name evidence="2" type="ORF">DERYTH_LOCUS6336</name>
</gene>
<feature type="transmembrane region" description="Helical" evidence="1">
    <location>
        <begin position="290"/>
        <end position="313"/>
    </location>
</feature>
<feature type="transmembrane region" description="Helical" evidence="1">
    <location>
        <begin position="6"/>
        <end position="26"/>
    </location>
</feature>
<feature type="transmembrane region" description="Helical" evidence="1">
    <location>
        <begin position="261"/>
        <end position="283"/>
    </location>
</feature>
<sequence>MLKTFYVISLVIALSLFLGLFFGLGYPEIKRAEYISTTCTITNETITSRYCCYRDCDFTCQNAPSSSPSCSSLESRWNAFSPTKCATALKANNSQNIDDYCPIDGPQATCDNGYYCCDECCQKCTSCSNNNTCTTYSCNCSCCNYTNHQSCQIKCPECYTLKLMVQYPIWGGKTITSNISVDYDQSITDAQNYITTHPVESNVRCYYNPENPLQVLLSIDYSVRTWVLVGISAFILFVMLAIGTYYIFYKVPFLQDISYRIFSLQSGIWIGTIVPLLFFFLLLVPITNKYVLLMLSLCFISIGWTPLLISSIIKFKRKSFSMACFITFLFFILPITIFGSTAMNISFEIMKILLIVLAIITPIGYIFWITEIWNKLYILFIFWITEIWNKLYILLTRLFHNTFNEEKNSPINIANRNENPIIDDSAPPTYEEAIAIP</sequence>
<protein>
    <submittedName>
        <fullName evidence="2">11003_t:CDS:1</fullName>
    </submittedName>
</protein>
<proteinExistence type="predicted"/>
<evidence type="ECO:0000256" key="1">
    <source>
        <dbReference type="SAM" id="Phobius"/>
    </source>
</evidence>
<keyword evidence="1" id="KW-1133">Transmembrane helix</keyword>